<reference evidence="1 2" key="1">
    <citation type="submission" date="2019-03" db="EMBL/GenBank/DDBJ databases">
        <title>Genomic Encyclopedia of Type Strains, Phase IV (KMG-IV): sequencing the most valuable type-strain genomes for metagenomic binning, comparative biology and taxonomic classification.</title>
        <authorList>
            <person name="Goeker M."/>
        </authorList>
    </citation>
    <scope>NUCLEOTIDE SEQUENCE [LARGE SCALE GENOMIC DNA]</scope>
    <source>
        <strain evidence="1 2">DSM 18063</strain>
    </source>
</reference>
<keyword evidence="2" id="KW-1185">Reference proteome</keyword>
<dbReference type="Proteomes" id="UP000294835">
    <property type="component" value="Unassembled WGS sequence"/>
</dbReference>
<dbReference type="OrthoDB" id="5392377at2"/>
<name>A0A4R2PYW4_9RHOB</name>
<dbReference type="NCBIfam" id="TIGR02547">
    <property type="entry name" value="casA_cse1"/>
    <property type="match status" value="1"/>
</dbReference>
<gene>
    <name evidence="1" type="ORF">EV662_105106</name>
</gene>
<dbReference type="EMBL" id="SLXP01000005">
    <property type="protein sequence ID" value="TCP41360.1"/>
    <property type="molecule type" value="Genomic_DNA"/>
</dbReference>
<evidence type="ECO:0000313" key="1">
    <source>
        <dbReference type="EMBL" id="TCP41360.1"/>
    </source>
</evidence>
<dbReference type="CDD" id="cd09729">
    <property type="entry name" value="Cse1_I-E"/>
    <property type="match status" value="1"/>
</dbReference>
<dbReference type="RefSeq" id="WP_132461932.1">
    <property type="nucleotide sequence ID" value="NZ_SLXP01000005.1"/>
</dbReference>
<proteinExistence type="predicted"/>
<accession>A0A4R2PYW4</accession>
<protein>
    <submittedName>
        <fullName evidence="1">CRISPR system Cascade subunit CasA</fullName>
    </submittedName>
</protein>
<sequence>MPLNLIENPWIPVLCADGTRRVIAPWQMAEPGILRPDWPRPDLNIACHEFLIGLVFLADPPANNGEWQRRTAPDLQRLKDRLAPLAPAFNLLGEGPRFLQDLEPLVGAANPVDMLFIDSSGANAAKNNADLMVHRGRYPRIDLPLAAMALYALQAHAPAGGAGIRTSMRGGGPLVTLVDPGDGLWSLVWANVPCGAPGTLDDLPWMRPTNISDKGQQTLPPEGRVFGAEAFFGMPRRLRLIGDDEGITGVIQKPWGTNYALWKHPLSPHYRLKPGEEWLPKHPRAGRFGYRNWLGVVAQEVGSETSERSLSLRDWGLRGGEASVVVAGWAMDNMKPRDFTLSVQPLLNLPVEAEDCLVGMILAAEAAGVALRGALESVLAGGEAREAEREAFFVTTEDRFLHRVQALKAGHDPRPAWRADLRAQALGQFDALAVPGLDRRETDRIAQIVTARKGLASAFAGYGKHGREIFTHLGMELPARKKGKAA</sequence>
<evidence type="ECO:0000313" key="2">
    <source>
        <dbReference type="Proteomes" id="UP000294835"/>
    </source>
</evidence>
<organism evidence="1 2">
    <name type="scientific">Rhodovulum marinum</name>
    <dbReference type="NCBI Taxonomy" id="320662"/>
    <lineage>
        <taxon>Bacteria</taxon>
        <taxon>Pseudomonadati</taxon>
        <taxon>Pseudomonadota</taxon>
        <taxon>Alphaproteobacteria</taxon>
        <taxon>Rhodobacterales</taxon>
        <taxon>Paracoccaceae</taxon>
        <taxon>Rhodovulum</taxon>
    </lineage>
</organism>
<dbReference type="InterPro" id="IPR013381">
    <property type="entry name" value="CRISPR-assoc_prot_Cse1"/>
</dbReference>
<comment type="caution">
    <text evidence="1">The sequence shown here is derived from an EMBL/GenBank/DDBJ whole genome shotgun (WGS) entry which is preliminary data.</text>
</comment>
<dbReference type="AlphaFoldDB" id="A0A4R2PYW4"/>
<dbReference type="Pfam" id="PF09481">
    <property type="entry name" value="CRISPR_Cse1"/>
    <property type="match status" value="1"/>
</dbReference>